<protein>
    <submittedName>
        <fullName evidence="1">Retrovirus-related pol polyprotein from transposon TNT 1-94</fullName>
    </submittedName>
</protein>
<keyword evidence="2" id="KW-1185">Reference proteome</keyword>
<gene>
    <name evidence="1" type="ORF">Tco_0874344</name>
</gene>
<dbReference type="InterPro" id="IPR036397">
    <property type="entry name" value="RNaseH_sf"/>
</dbReference>
<reference evidence="1" key="1">
    <citation type="journal article" date="2022" name="Int. J. Mol. Sci.">
        <title>Draft Genome of Tanacetum Coccineum: Genomic Comparison of Closely Related Tanacetum-Family Plants.</title>
        <authorList>
            <person name="Yamashiro T."/>
            <person name="Shiraishi A."/>
            <person name="Nakayama K."/>
            <person name="Satake H."/>
        </authorList>
    </citation>
    <scope>NUCLEOTIDE SEQUENCE</scope>
</reference>
<sequence>MSCFKCLSVKKKISAYWAYFDIVVPPMVQNCLAKILNLHADREHIKFLNLKRILSQYLRSTEKLSALNWLENTKTESPCSKGISGSSNCSMVSGFWMLKTYDRDSIGYGVIKWVDTSSSRVFYVEGLKHTILGRTFACLQKPLHEVLVYGIVGFESSEFGNFERNWLEYLWNDLLQDLDGKISSNKAENSQVIEKFICEDSTSPYMLTVRSSKQIMETELNGVVERQNQTLMEAARTMLIFAKAPLFLWAEAVATACYTLNRSLVHTLHGKTYYELLKGKKPNLQYFRVFGSLCYPTNDYDDVGKLKAKADIGLTSVQTSSGLAPQQMTSVPNSTELELTALQSGRSRSALVKDPEPPSVPPTKKQVDDLFQWFDDDEVVPIPPVVPITPVNVPAAPAPENAIGSPSTTVISEGAPAVTESLLPHQIPLPDTNDI</sequence>
<dbReference type="EMBL" id="BQNB010013412">
    <property type="protein sequence ID" value="GJT15638.1"/>
    <property type="molecule type" value="Genomic_DNA"/>
</dbReference>
<dbReference type="InterPro" id="IPR012337">
    <property type="entry name" value="RNaseH-like_sf"/>
</dbReference>
<name>A0ABQ5BM44_9ASTR</name>
<accession>A0ABQ5BM44</accession>
<dbReference type="PANTHER" id="PTHR42648">
    <property type="entry name" value="TRANSPOSASE, PUTATIVE-RELATED"/>
    <property type="match status" value="1"/>
</dbReference>
<comment type="caution">
    <text evidence="1">The sequence shown here is derived from an EMBL/GenBank/DDBJ whole genome shotgun (WGS) entry which is preliminary data.</text>
</comment>
<reference evidence="1" key="2">
    <citation type="submission" date="2022-01" db="EMBL/GenBank/DDBJ databases">
        <authorList>
            <person name="Yamashiro T."/>
            <person name="Shiraishi A."/>
            <person name="Satake H."/>
            <person name="Nakayama K."/>
        </authorList>
    </citation>
    <scope>NUCLEOTIDE SEQUENCE</scope>
</reference>
<proteinExistence type="predicted"/>
<evidence type="ECO:0000313" key="1">
    <source>
        <dbReference type="EMBL" id="GJT15638.1"/>
    </source>
</evidence>
<evidence type="ECO:0000313" key="2">
    <source>
        <dbReference type="Proteomes" id="UP001151760"/>
    </source>
</evidence>
<organism evidence="1 2">
    <name type="scientific">Tanacetum coccineum</name>
    <dbReference type="NCBI Taxonomy" id="301880"/>
    <lineage>
        <taxon>Eukaryota</taxon>
        <taxon>Viridiplantae</taxon>
        <taxon>Streptophyta</taxon>
        <taxon>Embryophyta</taxon>
        <taxon>Tracheophyta</taxon>
        <taxon>Spermatophyta</taxon>
        <taxon>Magnoliopsida</taxon>
        <taxon>eudicotyledons</taxon>
        <taxon>Gunneridae</taxon>
        <taxon>Pentapetalae</taxon>
        <taxon>asterids</taxon>
        <taxon>campanulids</taxon>
        <taxon>Asterales</taxon>
        <taxon>Asteraceae</taxon>
        <taxon>Asteroideae</taxon>
        <taxon>Anthemideae</taxon>
        <taxon>Anthemidinae</taxon>
        <taxon>Tanacetum</taxon>
    </lineage>
</organism>
<dbReference type="Gene3D" id="3.30.420.10">
    <property type="entry name" value="Ribonuclease H-like superfamily/Ribonuclease H"/>
    <property type="match status" value="1"/>
</dbReference>
<dbReference type="SUPFAM" id="SSF53098">
    <property type="entry name" value="Ribonuclease H-like"/>
    <property type="match status" value="1"/>
</dbReference>
<dbReference type="Proteomes" id="UP001151760">
    <property type="component" value="Unassembled WGS sequence"/>
</dbReference>
<dbReference type="PANTHER" id="PTHR42648:SF32">
    <property type="entry name" value="RIBONUCLEASE H-LIKE DOMAIN, GAG-PRE-INTEGRASE DOMAIN PROTEIN-RELATED"/>
    <property type="match status" value="1"/>
</dbReference>
<dbReference type="InterPro" id="IPR039537">
    <property type="entry name" value="Retrotran_Ty1/copia-like"/>
</dbReference>